<proteinExistence type="predicted"/>
<accession>A0A1D8AWL8</accession>
<dbReference type="GO" id="GO:0016020">
    <property type="term" value="C:membrane"/>
    <property type="evidence" value="ECO:0007669"/>
    <property type="project" value="InterPro"/>
</dbReference>
<dbReference type="OrthoDB" id="190289at2"/>
<feature type="transmembrane region" description="Helical" evidence="1">
    <location>
        <begin position="150"/>
        <end position="170"/>
    </location>
</feature>
<evidence type="ECO:0000259" key="2">
    <source>
        <dbReference type="Pfam" id="PF00892"/>
    </source>
</evidence>
<keyword evidence="1" id="KW-0812">Transmembrane</keyword>
<dbReference type="Pfam" id="PF00892">
    <property type="entry name" value="EamA"/>
    <property type="match status" value="2"/>
</dbReference>
<protein>
    <submittedName>
        <fullName evidence="3">EamA-like transporter family protein</fullName>
    </submittedName>
</protein>
<feature type="transmembrane region" description="Helical" evidence="1">
    <location>
        <begin position="77"/>
        <end position="94"/>
    </location>
</feature>
<sequence length="294" mass="30915">MSASVHRRALALMLLSAAAFTANVLLVRALNDLHFANIWLVSCARFIVGLGVVAVVYRHDWQPANLFRNRKLIERGLMGGIGVYLTYLCVVKLGAGRATFINNTYVIWGALLAAWVLKEKLQPSLITGGVLALVGLGLLTNVLSTGTPPGLYDGLAVVAALISAWVVVTIRQLHATEHSSTIFAAQCVYGLVLCGIPAFLQLQPITGLGLAVTAVASVCAAVGQLAMTRAFRDLSVAEGSLLQMTVPLGIAAGGVAFFDERFLVHELVGAALILGGTAFTALRQPARADIKAAS</sequence>
<dbReference type="EMBL" id="CP016094">
    <property type="protein sequence ID" value="AOS45276.1"/>
    <property type="molecule type" value="Genomic_DNA"/>
</dbReference>
<dbReference type="RefSeq" id="WP_069962444.1">
    <property type="nucleotide sequence ID" value="NZ_CP016094.1"/>
</dbReference>
<dbReference type="KEGG" id="obg:Verru16b_02355"/>
<feature type="transmembrane region" description="Helical" evidence="1">
    <location>
        <begin position="124"/>
        <end position="144"/>
    </location>
</feature>
<evidence type="ECO:0000256" key="1">
    <source>
        <dbReference type="SAM" id="Phobius"/>
    </source>
</evidence>
<feature type="transmembrane region" description="Helical" evidence="1">
    <location>
        <begin position="208"/>
        <end position="227"/>
    </location>
</feature>
<feature type="transmembrane region" description="Helical" evidence="1">
    <location>
        <begin position="264"/>
        <end position="282"/>
    </location>
</feature>
<keyword evidence="1" id="KW-0472">Membrane</keyword>
<keyword evidence="4" id="KW-1185">Reference proteome</keyword>
<reference evidence="3 4" key="1">
    <citation type="submission" date="2016-06" db="EMBL/GenBank/DDBJ databases">
        <title>Three novel species with peptidoglycan cell walls form the new genus Lacunisphaera gen. nov. in the family Opitutaceae of the verrucomicrobial subdivision 4.</title>
        <authorList>
            <person name="Rast P."/>
            <person name="Gloeckner I."/>
            <person name="Jogler M."/>
            <person name="Boedeker C."/>
            <person name="Jeske O."/>
            <person name="Wiegand S."/>
            <person name="Reinhardt R."/>
            <person name="Schumann P."/>
            <person name="Rohde M."/>
            <person name="Spring S."/>
            <person name="Gloeckner F.O."/>
            <person name="Jogler C."/>
        </authorList>
    </citation>
    <scope>NUCLEOTIDE SEQUENCE [LARGE SCALE GENOMIC DNA]</scope>
    <source>
        <strain evidence="3 4">IG16b</strain>
    </source>
</reference>
<dbReference type="PANTHER" id="PTHR22911">
    <property type="entry name" value="ACYL-MALONYL CONDENSING ENZYME-RELATED"/>
    <property type="match status" value="1"/>
</dbReference>
<dbReference type="AlphaFoldDB" id="A0A1D8AWL8"/>
<dbReference type="InterPro" id="IPR037185">
    <property type="entry name" value="EmrE-like"/>
</dbReference>
<organism evidence="3 4">
    <name type="scientific">Lacunisphaera limnophila</name>
    <dbReference type="NCBI Taxonomy" id="1838286"/>
    <lineage>
        <taxon>Bacteria</taxon>
        <taxon>Pseudomonadati</taxon>
        <taxon>Verrucomicrobiota</taxon>
        <taxon>Opitutia</taxon>
        <taxon>Opitutales</taxon>
        <taxon>Opitutaceae</taxon>
        <taxon>Lacunisphaera</taxon>
    </lineage>
</organism>
<feature type="transmembrane region" description="Helical" evidence="1">
    <location>
        <begin position="39"/>
        <end position="57"/>
    </location>
</feature>
<feature type="transmembrane region" description="Helical" evidence="1">
    <location>
        <begin position="239"/>
        <end position="258"/>
    </location>
</feature>
<dbReference type="Proteomes" id="UP000095228">
    <property type="component" value="Chromosome"/>
</dbReference>
<dbReference type="SUPFAM" id="SSF103481">
    <property type="entry name" value="Multidrug resistance efflux transporter EmrE"/>
    <property type="match status" value="2"/>
</dbReference>
<feature type="domain" description="EamA" evidence="2">
    <location>
        <begin position="154"/>
        <end position="280"/>
    </location>
</feature>
<evidence type="ECO:0000313" key="4">
    <source>
        <dbReference type="Proteomes" id="UP000095228"/>
    </source>
</evidence>
<dbReference type="STRING" id="1838286.Verru16b_02355"/>
<feature type="domain" description="EamA" evidence="2">
    <location>
        <begin position="9"/>
        <end position="139"/>
    </location>
</feature>
<name>A0A1D8AWL8_9BACT</name>
<feature type="transmembrane region" description="Helical" evidence="1">
    <location>
        <begin position="182"/>
        <end position="202"/>
    </location>
</feature>
<dbReference type="InterPro" id="IPR000620">
    <property type="entry name" value="EamA_dom"/>
</dbReference>
<evidence type="ECO:0000313" key="3">
    <source>
        <dbReference type="EMBL" id="AOS45276.1"/>
    </source>
</evidence>
<gene>
    <name evidence="3" type="ORF">Verru16b_02355</name>
</gene>
<keyword evidence="1" id="KW-1133">Transmembrane helix</keyword>
<feature type="transmembrane region" description="Helical" evidence="1">
    <location>
        <begin position="100"/>
        <end position="117"/>
    </location>
</feature>